<dbReference type="PANTHER" id="PTHR43283:SF7">
    <property type="entry name" value="BETA-LACTAMASE-RELATED DOMAIN-CONTAINING PROTEIN"/>
    <property type="match status" value="1"/>
</dbReference>
<evidence type="ECO:0000313" key="2">
    <source>
        <dbReference type="EMBL" id="MDI7924131.1"/>
    </source>
</evidence>
<gene>
    <name evidence="2" type="ORF">MRS75_18880</name>
</gene>
<reference evidence="2" key="1">
    <citation type="submission" date="2022-03" db="EMBL/GenBank/DDBJ databases">
        <title>Fererhizobium litorale gen. nov., sp. nov., isolated from sandy sediments of the Sea of Japan seashore.</title>
        <authorList>
            <person name="Romanenko L."/>
            <person name="Kurilenko V."/>
            <person name="Otstavnykh N."/>
            <person name="Svetashev V."/>
            <person name="Tekutyeva L."/>
            <person name="Isaeva M."/>
            <person name="Mikhailov V."/>
        </authorList>
    </citation>
    <scope>NUCLEOTIDE SEQUENCE</scope>
    <source>
        <strain evidence="2">KMM 9576</strain>
    </source>
</reference>
<dbReference type="EMBL" id="JALDYZ010000012">
    <property type="protein sequence ID" value="MDI7924131.1"/>
    <property type="molecule type" value="Genomic_DNA"/>
</dbReference>
<sequence>MRRRLTRWALAVAAVIAAIVLGAGLLLLAMPPEKLLVVNGYSAKTVCSNVFIAHRKAEQVLALDVQAPGHPLLKFVRLTVDEDNRMVTARFLGLIAPARAIYRDGYGCAAVPGGNIAAAREAVPESQPPLPPAPQGIWPDGEDTGNDIDPALQAVVADTALTGPEMRAVVVAHGGRIAAETYGAGFDKDTAMVGWSMTKTLNAVIIGRLMQEGMIGFTATDLLPEWRNDDRAGISLAALLSMEPGLAFNEDYGDVSDVTRMLYLEPDMAGFAASKPLVSKPGDDFNYSTGTSLILSRVWMSRFADPADARAYPRETLFAPIGMRSAVFEADASGTLVGGSYLYATARDWARFGLLLARDGMWNGNRLLPEDFMAALRQKNSASSGRYSRAQSWLVPPYSGGGPDKELPEDTFWAQGHDGQSIAIVPSKDLVVVRMGLTPGKLRYRPQHLVKAIIDQLD</sequence>
<proteinExistence type="predicted"/>
<dbReference type="Pfam" id="PF00144">
    <property type="entry name" value="Beta-lactamase"/>
    <property type="match status" value="1"/>
</dbReference>
<accession>A0AAE3U310</accession>
<dbReference type="Gene3D" id="3.40.710.10">
    <property type="entry name" value="DD-peptidase/beta-lactamase superfamily"/>
    <property type="match status" value="1"/>
</dbReference>
<dbReference type="InterPro" id="IPR012338">
    <property type="entry name" value="Beta-lactam/transpept-like"/>
</dbReference>
<dbReference type="Proteomes" id="UP001161580">
    <property type="component" value="Unassembled WGS sequence"/>
</dbReference>
<keyword evidence="3" id="KW-1185">Reference proteome</keyword>
<evidence type="ECO:0000313" key="3">
    <source>
        <dbReference type="Proteomes" id="UP001161580"/>
    </source>
</evidence>
<dbReference type="SUPFAM" id="SSF56601">
    <property type="entry name" value="beta-lactamase/transpeptidase-like"/>
    <property type="match status" value="1"/>
</dbReference>
<dbReference type="InterPro" id="IPR050789">
    <property type="entry name" value="Diverse_Enzym_Activities"/>
</dbReference>
<dbReference type="AlphaFoldDB" id="A0AAE3U310"/>
<dbReference type="PANTHER" id="PTHR43283">
    <property type="entry name" value="BETA-LACTAMASE-RELATED"/>
    <property type="match status" value="1"/>
</dbReference>
<organism evidence="2 3">
    <name type="scientific">Ferirhizobium litorale</name>
    <dbReference type="NCBI Taxonomy" id="2927786"/>
    <lineage>
        <taxon>Bacteria</taxon>
        <taxon>Pseudomonadati</taxon>
        <taxon>Pseudomonadota</taxon>
        <taxon>Alphaproteobacteria</taxon>
        <taxon>Hyphomicrobiales</taxon>
        <taxon>Rhizobiaceae</taxon>
        <taxon>Ferirhizobium</taxon>
    </lineage>
</organism>
<feature type="domain" description="Beta-lactamase-related" evidence="1">
    <location>
        <begin position="168"/>
        <end position="435"/>
    </location>
</feature>
<name>A0AAE3U310_9HYPH</name>
<dbReference type="RefSeq" id="WP_311788108.1">
    <property type="nucleotide sequence ID" value="NZ_JALDYY010000013.1"/>
</dbReference>
<dbReference type="InterPro" id="IPR001466">
    <property type="entry name" value="Beta-lactam-related"/>
</dbReference>
<comment type="caution">
    <text evidence="2">The sequence shown here is derived from an EMBL/GenBank/DDBJ whole genome shotgun (WGS) entry which is preliminary data.</text>
</comment>
<evidence type="ECO:0000259" key="1">
    <source>
        <dbReference type="Pfam" id="PF00144"/>
    </source>
</evidence>
<protein>
    <submittedName>
        <fullName evidence="2">Beta-lactamase family protein</fullName>
    </submittedName>
</protein>